<keyword evidence="2" id="KW-0804">Transcription</keyword>
<comment type="function">
    <text evidence="2">Element of the TORC1 signaling pathway that acts as a mediator of diverse signals and that represses RNA polymerase III transcription. Inhibits the de novo assembly of TFIIIB onto DNA.</text>
</comment>
<evidence type="ECO:0000256" key="3">
    <source>
        <dbReference type="SAM" id="MobiDB-lite"/>
    </source>
</evidence>
<dbReference type="FunFam" id="3.40.1000.50:FF:000003">
    <property type="entry name" value="Repressor of RNA polymerase III transcription MAF1"/>
    <property type="match status" value="1"/>
</dbReference>
<keyword evidence="5" id="KW-1185">Reference proteome</keyword>
<comment type="similarity">
    <text evidence="1 2">Belongs to the MAF1 family.</text>
</comment>
<protein>
    <recommendedName>
        <fullName evidence="2">Repressor of RNA polymerase III transcription MAF1</fullName>
    </recommendedName>
</protein>
<comment type="subcellular location">
    <subcellularLocation>
        <location evidence="2">Nucleus</location>
    </subcellularLocation>
</comment>
<proteinExistence type="inferred from homology"/>
<sequence length="289" mass="32918">MKLLESSQLTELSRALCVDRGDVKVVARIESYSCKMVGDEKHKYKKFYSQSGTQPGDLEALGCSPNSDPRYGRSLSVSGDEEVLLCDTISRKSLFYLIATLNATFAPDYDFTDAKSSEFSRERSLQWVMRDVDNNLSAVIVEPNTATSCVASNQIIMMNHLQSNTAPKNYSQLRDKLWEVIDKEIGMSQCDIYSYTPDMRSDPFSEDGCLWSFNYFFYNKKLKRILFFTCRRIISSSYPMDFDGSIGTGSDSMFLSDYYDDGSAESNSRHRRERSPLNNSRRRGGDSNF</sequence>
<dbReference type="GO" id="GO:0005634">
    <property type="term" value="C:nucleus"/>
    <property type="evidence" value="ECO:0007669"/>
    <property type="project" value="UniProtKB-SubCell"/>
</dbReference>
<dbReference type="EnsemblMetazoa" id="XM_001947887.5">
    <property type="protein sequence ID" value="XP_001947922.2"/>
    <property type="gene ID" value="LOC100161940"/>
</dbReference>
<dbReference type="PANTHER" id="PTHR22504:SF0">
    <property type="entry name" value="REPRESSOR OF RNA POLYMERASE III TRANSCRIPTION MAF1 HOMOLOG"/>
    <property type="match status" value="1"/>
</dbReference>
<dbReference type="AlphaFoldDB" id="A0A8R2A470"/>
<evidence type="ECO:0000313" key="4">
    <source>
        <dbReference type="EnsemblMetazoa" id="XP_001947922.2"/>
    </source>
</evidence>
<organism evidence="4 5">
    <name type="scientific">Acyrthosiphon pisum</name>
    <name type="common">Pea aphid</name>
    <dbReference type="NCBI Taxonomy" id="7029"/>
    <lineage>
        <taxon>Eukaryota</taxon>
        <taxon>Metazoa</taxon>
        <taxon>Ecdysozoa</taxon>
        <taxon>Arthropoda</taxon>
        <taxon>Hexapoda</taxon>
        <taxon>Insecta</taxon>
        <taxon>Pterygota</taxon>
        <taxon>Neoptera</taxon>
        <taxon>Paraneoptera</taxon>
        <taxon>Hemiptera</taxon>
        <taxon>Sternorrhyncha</taxon>
        <taxon>Aphidomorpha</taxon>
        <taxon>Aphidoidea</taxon>
        <taxon>Aphididae</taxon>
        <taxon>Macrosiphini</taxon>
        <taxon>Acyrthosiphon</taxon>
    </lineage>
</organism>
<accession>A0A8R2A470</accession>
<dbReference type="GeneID" id="100161940"/>
<evidence type="ECO:0000256" key="1">
    <source>
        <dbReference type="ARBA" id="ARBA00006231"/>
    </source>
</evidence>
<dbReference type="GO" id="GO:0000994">
    <property type="term" value="F:RNA polymerase III core binding"/>
    <property type="evidence" value="ECO:0007669"/>
    <property type="project" value="TreeGrafter"/>
</dbReference>
<reference evidence="4" key="2">
    <citation type="submission" date="2022-06" db="UniProtKB">
        <authorList>
            <consortium name="EnsemblMetazoa"/>
        </authorList>
    </citation>
    <scope>IDENTIFICATION</scope>
</reference>
<dbReference type="Gene3D" id="3.40.1000.50">
    <property type="entry name" value="Repressor of RNA polymerase III transcription Maf1"/>
    <property type="match status" value="1"/>
</dbReference>
<evidence type="ECO:0000256" key="2">
    <source>
        <dbReference type="PIRNR" id="PIRNR037240"/>
    </source>
</evidence>
<dbReference type="Proteomes" id="UP000007819">
    <property type="component" value="Chromosome X"/>
</dbReference>
<dbReference type="PANTHER" id="PTHR22504">
    <property type="entry name" value="REPRESSOR OF RNA POLYMERASE III TRANSCRIPTION MAF1"/>
    <property type="match status" value="1"/>
</dbReference>
<dbReference type="KEGG" id="api:100161940"/>
<evidence type="ECO:0000313" key="5">
    <source>
        <dbReference type="Proteomes" id="UP000007819"/>
    </source>
</evidence>
<keyword evidence="2" id="KW-0539">Nucleus</keyword>
<reference evidence="5" key="1">
    <citation type="submission" date="2010-06" db="EMBL/GenBank/DDBJ databases">
        <authorList>
            <person name="Jiang H."/>
            <person name="Abraham K."/>
            <person name="Ali S."/>
            <person name="Alsbrooks S.L."/>
            <person name="Anim B.N."/>
            <person name="Anosike U.S."/>
            <person name="Attaway T."/>
            <person name="Bandaranaike D.P."/>
            <person name="Battles P.K."/>
            <person name="Bell S.N."/>
            <person name="Bell A.V."/>
            <person name="Beltran B."/>
            <person name="Bickham C."/>
            <person name="Bustamante Y."/>
            <person name="Caleb T."/>
            <person name="Canada A."/>
            <person name="Cardenas V."/>
            <person name="Carter K."/>
            <person name="Chacko J."/>
            <person name="Chandrabose M.N."/>
            <person name="Chavez D."/>
            <person name="Chavez A."/>
            <person name="Chen L."/>
            <person name="Chu H.-S."/>
            <person name="Claassen K.J."/>
            <person name="Cockrell R."/>
            <person name="Collins M."/>
            <person name="Cooper J.A."/>
            <person name="Cree A."/>
            <person name="Curry S.M."/>
            <person name="Da Y."/>
            <person name="Dao M.D."/>
            <person name="Das B."/>
            <person name="Davila M.-L."/>
            <person name="Davy-Carroll L."/>
            <person name="Denson S."/>
            <person name="Dinh H."/>
            <person name="Ebong V.E."/>
            <person name="Edwards J.R."/>
            <person name="Egan A."/>
            <person name="El-Daye J."/>
            <person name="Escobedo L."/>
            <person name="Fernandez S."/>
            <person name="Fernando P.R."/>
            <person name="Flagg N."/>
            <person name="Forbes L.D."/>
            <person name="Fowler R.G."/>
            <person name="Fu Q."/>
            <person name="Gabisi R.A."/>
            <person name="Ganer J."/>
            <person name="Garbino Pronczuk A."/>
            <person name="Garcia R.M."/>
            <person name="Garner T."/>
            <person name="Garrett T.E."/>
            <person name="Gonzalez D.A."/>
            <person name="Hamid H."/>
            <person name="Hawkins E.S."/>
            <person name="Hirani K."/>
            <person name="Hogues M.E."/>
            <person name="Hollins B."/>
            <person name="Hsiao C.-H."/>
            <person name="Jabil R."/>
            <person name="James M.L."/>
            <person name="Jhangiani S.N."/>
            <person name="Johnson B."/>
            <person name="Johnson Q."/>
            <person name="Joshi V."/>
            <person name="Kalu J.B."/>
            <person name="Kam C."/>
            <person name="Kashfia A."/>
            <person name="Keebler J."/>
            <person name="Kisamo H."/>
            <person name="Kovar C.L."/>
            <person name="Lago L.A."/>
            <person name="Lai C.-Y."/>
            <person name="Laidlaw J."/>
            <person name="Lara F."/>
            <person name="Le T.-K."/>
            <person name="Lee S.L."/>
            <person name="Legall F.H."/>
            <person name="Lemon S.J."/>
            <person name="Lewis L.R."/>
            <person name="Li B."/>
            <person name="Liu Y."/>
            <person name="Liu Y.-S."/>
            <person name="Lopez J."/>
            <person name="Lozado R.J."/>
            <person name="Lu J."/>
            <person name="Madu R.C."/>
            <person name="Maheshwari M."/>
            <person name="Maheshwari R."/>
            <person name="Malloy K."/>
            <person name="Martinez E."/>
            <person name="Mathew T."/>
            <person name="Mercado I.C."/>
            <person name="Mercado C."/>
            <person name="Meyer B."/>
            <person name="Montgomery K."/>
            <person name="Morgan M.B."/>
            <person name="Munidasa M."/>
            <person name="Nazareth L.V."/>
            <person name="Nelson J."/>
            <person name="Ng B.M."/>
            <person name="Nguyen N.B."/>
            <person name="Nguyen P.Q."/>
            <person name="Nguyen T."/>
            <person name="Obregon M."/>
            <person name="Okwuonu G.O."/>
            <person name="Onwere C.G."/>
            <person name="Orozco G."/>
            <person name="Parra A."/>
            <person name="Patel S."/>
            <person name="Patil S."/>
            <person name="Perez A."/>
            <person name="Perez Y."/>
            <person name="Pham C."/>
            <person name="Primus E.L."/>
            <person name="Pu L.-L."/>
            <person name="Puazo M."/>
            <person name="Qin X."/>
            <person name="Quiroz J.B."/>
            <person name="Reese J."/>
            <person name="Richards S."/>
            <person name="Rives C.M."/>
            <person name="Robberts R."/>
            <person name="Ruiz S.J."/>
            <person name="Ruiz M.J."/>
            <person name="Santibanez J."/>
            <person name="Schneider B.W."/>
            <person name="Sisson I."/>
            <person name="Smith M."/>
            <person name="Sodergren E."/>
            <person name="Song X.-Z."/>
            <person name="Song B.B."/>
            <person name="Summersgill H."/>
            <person name="Thelus R."/>
            <person name="Thornton R.D."/>
            <person name="Trejos Z.Y."/>
            <person name="Usmani K."/>
            <person name="Vattathil S."/>
            <person name="Villasana D."/>
            <person name="Walker D.L."/>
            <person name="Wang S."/>
            <person name="Wang K."/>
            <person name="White C.S."/>
            <person name="Williams A.C."/>
            <person name="Williamson J."/>
            <person name="Wilson K."/>
            <person name="Woghiren I.O."/>
            <person name="Woodworth J.R."/>
            <person name="Worley K.C."/>
            <person name="Wright R.A."/>
            <person name="Wu W."/>
            <person name="Young L."/>
            <person name="Zhang L."/>
            <person name="Zhang J."/>
            <person name="Zhu Y."/>
            <person name="Muzny D.M."/>
            <person name="Weinstock G."/>
            <person name="Gibbs R.A."/>
        </authorList>
    </citation>
    <scope>NUCLEOTIDE SEQUENCE [LARGE SCALE GENOMIC DNA]</scope>
    <source>
        <strain evidence="5">LSR1</strain>
    </source>
</reference>
<dbReference type="RefSeq" id="XP_001947922.2">
    <property type="nucleotide sequence ID" value="XM_001947887.4"/>
</dbReference>
<dbReference type="InterPro" id="IPR038564">
    <property type="entry name" value="Maf1_sf"/>
</dbReference>
<feature type="region of interest" description="Disordered" evidence="3">
    <location>
        <begin position="262"/>
        <end position="289"/>
    </location>
</feature>
<dbReference type="InterPro" id="IPR015257">
    <property type="entry name" value="Maf1"/>
</dbReference>
<dbReference type="PIRSF" id="PIRSF037240">
    <property type="entry name" value="RNA_polIII_Trep_MAF1"/>
    <property type="match status" value="1"/>
</dbReference>
<dbReference type="CTD" id="84232"/>
<name>A0A8R2A470_ACYPI</name>
<keyword evidence="2" id="KW-0678">Repressor</keyword>
<dbReference type="Pfam" id="PF09174">
    <property type="entry name" value="Maf1"/>
    <property type="match status" value="1"/>
</dbReference>
<dbReference type="GO" id="GO:0016480">
    <property type="term" value="P:negative regulation of transcription by RNA polymerase III"/>
    <property type="evidence" value="ECO:0007669"/>
    <property type="project" value="UniProtKB-UniRule"/>
</dbReference>
<keyword evidence="2" id="KW-0805">Transcription regulation</keyword>
<dbReference type="OrthoDB" id="277029at2759"/>